<reference evidence="7" key="1">
    <citation type="submission" date="2022-11" db="UniProtKB">
        <authorList>
            <consortium name="EnsemblMetazoa"/>
        </authorList>
    </citation>
    <scope>IDENTIFICATION</scope>
</reference>
<keyword evidence="8" id="KW-1185">Reference proteome</keyword>
<evidence type="ECO:0000256" key="5">
    <source>
        <dbReference type="ARBA" id="ARBA00023136"/>
    </source>
</evidence>
<dbReference type="PANTHER" id="PTHR16059">
    <property type="entry name" value="ANTHRAX TOXIN RECEPTOR"/>
    <property type="match status" value="1"/>
</dbReference>
<sequence length="434" mass="49102">MLPNSATLFVGLVVLCCQVFVDSKWTCSDCAVQYRAIGCYQDHFKRPLPFEILNERDVTSKVYGGRRIDWNNWNSYMPQFACRCAQLAKAKGYTIFGLQFFGECWSGPTLDYKSVGEATNGYDCLGPDYKPCSVWDRHCIGTQEMNYIYEIVPDCDIPLETVGCYKDSHTKNSRPLPLYPLTDRDNTIKTFSGRSIDWRNWDTYMPEFACRCAHKAKEMGKTTFGVQYYGECWTADDSDVSYGKDGTSGNCIDQCYESCKPYSRYCSGKQFANFVYRLAESPCEWKTTPVGCYKEDTSSRALSIELLDERGPLSKSSAFHGNIFDPKKWSSEFPKLLCRCARIAKDRGLSTFGVHDTGTCWGSKDGEGYKKYGKSSECLKGEKENCPSESENCAGGKKSIFVYKVSENGKKKRSFNPKLTKKSFDDVLDDVVNA</sequence>
<dbReference type="GO" id="GO:0016020">
    <property type="term" value="C:membrane"/>
    <property type="evidence" value="ECO:0007669"/>
    <property type="project" value="UniProtKB-SubCell"/>
</dbReference>
<dbReference type="RefSeq" id="XP_020900686.1">
    <property type="nucleotide sequence ID" value="XM_021045027.2"/>
</dbReference>
<protein>
    <submittedName>
        <fullName evidence="7">Uncharacterized protein</fullName>
    </submittedName>
</protein>
<evidence type="ECO:0000313" key="7">
    <source>
        <dbReference type="EnsemblMetazoa" id="XP_020900686.1"/>
    </source>
</evidence>
<dbReference type="AlphaFoldDB" id="A0A913X8K2"/>
<dbReference type="KEGG" id="epa:110239313"/>
<evidence type="ECO:0000256" key="4">
    <source>
        <dbReference type="ARBA" id="ARBA00022989"/>
    </source>
</evidence>
<dbReference type="PANTHER" id="PTHR16059:SF25">
    <property type="entry name" value="LYSOZYME"/>
    <property type="match status" value="1"/>
</dbReference>
<keyword evidence="3 6" id="KW-0732">Signal</keyword>
<dbReference type="Proteomes" id="UP000887567">
    <property type="component" value="Unplaced"/>
</dbReference>
<organism evidence="7 8">
    <name type="scientific">Exaiptasia diaphana</name>
    <name type="common">Tropical sea anemone</name>
    <name type="synonym">Aiptasia pulchella</name>
    <dbReference type="NCBI Taxonomy" id="2652724"/>
    <lineage>
        <taxon>Eukaryota</taxon>
        <taxon>Metazoa</taxon>
        <taxon>Cnidaria</taxon>
        <taxon>Anthozoa</taxon>
        <taxon>Hexacorallia</taxon>
        <taxon>Actiniaria</taxon>
        <taxon>Aiptasiidae</taxon>
        <taxon>Exaiptasia</taxon>
    </lineage>
</organism>
<name>A0A913X8K2_EXADI</name>
<comment type="subcellular location">
    <subcellularLocation>
        <location evidence="1">Membrane</location>
        <topology evidence="1">Single-pass membrane protein</topology>
    </subcellularLocation>
</comment>
<keyword evidence="5" id="KW-0472">Membrane</keyword>
<dbReference type="OrthoDB" id="5985073at2759"/>
<keyword evidence="4" id="KW-1133">Transmembrane helix</keyword>
<evidence type="ECO:0000256" key="6">
    <source>
        <dbReference type="SAM" id="SignalP"/>
    </source>
</evidence>
<accession>A0A913X8K2</accession>
<evidence type="ECO:0000313" key="8">
    <source>
        <dbReference type="Proteomes" id="UP000887567"/>
    </source>
</evidence>
<dbReference type="EnsemblMetazoa" id="XM_021045027.2">
    <property type="protein sequence ID" value="XP_020900686.1"/>
    <property type="gene ID" value="LOC110239313"/>
</dbReference>
<feature type="chain" id="PRO_5038116523" evidence="6">
    <location>
        <begin position="24"/>
        <end position="434"/>
    </location>
</feature>
<dbReference type="GeneID" id="110239313"/>
<feature type="signal peptide" evidence="6">
    <location>
        <begin position="1"/>
        <end position="23"/>
    </location>
</feature>
<proteinExistence type="predicted"/>
<dbReference type="OMA" id="CHDIAAT"/>
<keyword evidence="2" id="KW-0812">Transmembrane</keyword>
<evidence type="ECO:0000256" key="1">
    <source>
        <dbReference type="ARBA" id="ARBA00004167"/>
    </source>
</evidence>
<evidence type="ECO:0000256" key="3">
    <source>
        <dbReference type="ARBA" id="ARBA00022729"/>
    </source>
</evidence>
<evidence type="ECO:0000256" key="2">
    <source>
        <dbReference type="ARBA" id="ARBA00022692"/>
    </source>
</evidence>